<evidence type="ECO:0008006" key="7">
    <source>
        <dbReference type="Google" id="ProtNLM"/>
    </source>
</evidence>
<dbReference type="CDD" id="cd01736">
    <property type="entry name" value="LSm14_N"/>
    <property type="match status" value="1"/>
</dbReference>
<accession>A0AAD4IS05</accession>
<evidence type="ECO:0000313" key="6">
    <source>
        <dbReference type="Proteomes" id="UP001190926"/>
    </source>
</evidence>
<organism evidence="5 6">
    <name type="scientific">Perilla frutescens var. hirtella</name>
    <name type="common">Perilla citriodora</name>
    <name type="synonym">Perilla setoyensis</name>
    <dbReference type="NCBI Taxonomy" id="608512"/>
    <lineage>
        <taxon>Eukaryota</taxon>
        <taxon>Viridiplantae</taxon>
        <taxon>Streptophyta</taxon>
        <taxon>Embryophyta</taxon>
        <taxon>Tracheophyta</taxon>
        <taxon>Spermatophyta</taxon>
        <taxon>Magnoliopsida</taxon>
        <taxon>eudicotyledons</taxon>
        <taxon>Gunneridae</taxon>
        <taxon>Pentapetalae</taxon>
        <taxon>asterids</taxon>
        <taxon>lamiids</taxon>
        <taxon>Lamiales</taxon>
        <taxon>Lamiaceae</taxon>
        <taxon>Nepetoideae</taxon>
        <taxon>Elsholtzieae</taxon>
        <taxon>Perilla</taxon>
    </lineage>
</organism>
<dbReference type="AlphaFoldDB" id="A0AAD4IS05"/>
<dbReference type="GO" id="GO:0003729">
    <property type="term" value="F:mRNA binding"/>
    <property type="evidence" value="ECO:0007669"/>
    <property type="project" value="TreeGrafter"/>
</dbReference>
<sequence>MAKENDAMPTPSPSSAADSFIGSFISVMSKSEIRYEGFLYYLNPQDSTFGLKDVRSFGTEGRRKDGQEVPASDKVFEYILFRGSDIKDLKVITNPPVQKQEKIYNDPAIIESTYHVPQSSTSHSISAGPGYSTESKLYSEPSALNERCYSNMLPSHPSGSQMGWGSSQLIHNAASSYDTPTQWQGYSAAPGNTVVAQQRPLSSTPITYPLQNQASTTMAVTNISDNVSSGYQLATSSSIGLNPSQTLTSEQLSMPIVDSLPSKPSQPFHNSTLINSKGLTQPFPLAYQNAYAGSIESQVGNKVIPDPISSLPVQFLPYSTSPISGQISNSSLGHQEVFLTPNLLHPRLSEHSPSNNLYADQKDANAINSTSLNFLSSSTVPAVQPPLLPLPPASQKLQSSVRFTEEFDFEAMNEKFKKDEVWGYLGKANQRENINGMQNATSSQEFGNDNPDLISNSDPKPAYNKDDFFDTISCNSLGRGARDGHNRLSERVKLDSETFGNFQRRTQFGYGGQRGGYGQHRGPYHWGRGGYNYGYRGRGRYM</sequence>
<dbReference type="Pfam" id="PF12701">
    <property type="entry name" value="LSM14"/>
    <property type="match status" value="1"/>
</dbReference>
<dbReference type="Gene3D" id="2.30.30.100">
    <property type="match status" value="1"/>
</dbReference>
<dbReference type="PROSITE" id="PS51513">
    <property type="entry name" value="FFD"/>
    <property type="match status" value="1"/>
</dbReference>
<evidence type="ECO:0000259" key="3">
    <source>
        <dbReference type="PROSITE" id="PS51513"/>
    </source>
</evidence>
<dbReference type="SUPFAM" id="SSF50182">
    <property type="entry name" value="Sm-like ribonucleoproteins"/>
    <property type="match status" value="1"/>
</dbReference>
<dbReference type="GO" id="GO:0000932">
    <property type="term" value="C:P-body"/>
    <property type="evidence" value="ECO:0007669"/>
    <property type="project" value="TreeGrafter"/>
</dbReference>
<keyword evidence="6" id="KW-1185">Reference proteome</keyword>
<dbReference type="PANTHER" id="PTHR13586">
    <property type="entry name" value="SCD6 PROTEIN-RELATED"/>
    <property type="match status" value="1"/>
</dbReference>
<gene>
    <name evidence="5" type="ORF">C2S53_002582</name>
</gene>
<reference evidence="5 6" key="1">
    <citation type="journal article" date="2021" name="Nat. Commun.">
        <title>Incipient diploidization of the medicinal plant Perilla within 10,000 years.</title>
        <authorList>
            <person name="Zhang Y."/>
            <person name="Shen Q."/>
            <person name="Leng L."/>
            <person name="Zhang D."/>
            <person name="Chen S."/>
            <person name="Shi Y."/>
            <person name="Ning Z."/>
            <person name="Chen S."/>
        </authorList>
    </citation>
    <scope>NUCLEOTIDE SEQUENCE [LARGE SCALE GENOMIC DNA]</scope>
    <source>
        <strain evidence="6">cv. PC099</strain>
    </source>
</reference>
<dbReference type="SMART" id="SM01271">
    <property type="entry name" value="LSM14"/>
    <property type="match status" value="1"/>
</dbReference>
<protein>
    <recommendedName>
        <fullName evidence="7">Protein decapping 5-like</fullName>
    </recommendedName>
</protein>
<dbReference type="PROSITE" id="PS51512">
    <property type="entry name" value="DFDF"/>
    <property type="match status" value="1"/>
</dbReference>
<dbReference type="InterPro" id="IPR019050">
    <property type="entry name" value="FDF_dom"/>
</dbReference>
<dbReference type="GO" id="GO:0034063">
    <property type="term" value="P:stress granule assembly"/>
    <property type="evidence" value="ECO:0007669"/>
    <property type="project" value="TreeGrafter"/>
</dbReference>
<dbReference type="Proteomes" id="UP001190926">
    <property type="component" value="Unassembled WGS sequence"/>
</dbReference>
<dbReference type="PANTHER" id="PTHR13586:SF23">
    <property type="entry name" value="DECAPPING 5-LIKE PROTEIN-RELATED"/>
    <property type="match status" value="1"/>
</dbReference>
<dbReference type="GO" id="GO:0033962">
    <property type="term" value="P:P-body assembly"/>
    <property type="evidence" value="ECO:0007669"/>
    <property type="project" value="TreeGrafter"/>
</dbReference>
<feature type="domain" description="Sm" evidence="4">
    <location>
        <begin position="12"/>
        <end position="95"/>
    </location>
</feature>
<evidence type="ECO:0000256" key="1">
    <source>
        <dbReference type="PROSITE-ProRule" id="PRU00846"/>
    </source>
</evidence>
<dbReference type="SMART" id="SM01199">
    <property type="entry name" value="FDF"/>
    <property type="match status" value="1"/>
</dbReference>
<dbReference type="InterPro" id="IPR025761">
    <property type="entry name" value="FFD_box"/>
</dbReference>
<dbReference type="InterPro" id="IPR047575">
    <property type="entry name" value="Sm"/>
</dbReference>
<dbReference type="InterPro" id="IPR010920">
    <property type="entry name" value="LSM_dom_sf"/>
</dbReference>
<name>A0AAD4IS05_PERFH</name>
<feature type="domain" description="DFDF" evidence="2">
    <location>
        <begin position="395"/>
        <end position="431"/>
    </location>
</feature>
<feature type="domain" description="FFD box profile" evidence="3">
    <location>
        <begin position="461"/>
        <end position="476"/>
    </location>
</feature>
<dbReference type="InterPro" id="IPR025762">
    <property type="entry name" value="DFDF"/>
</dbReference>
<evidence type="ECO:0000259" key="2">
    <source>
        <dbReference type="PROSITE" id="PS51512"/>
    </source>
</evidence>
<dbReference type="PROSITE" id="PS52002">
    <property type="entry name" value="SM"/>
    <property type="match status" value="1"/>
</dbReference>
<dbReference type="EMBL" id="SDAM02003674">
    <property type="protein sequence ID" value="KAH6820424.1"/>
    <property type="molecule type" value="Genomic_DNA"/>
</dbReference>
<proteinExistence type="predicted"/>
<dbReference type="Pfam" id="PF09532">
    <property type="entry name" value="FDF"/>
    <property type="match status" value="1"/>
</dbReference>
<evidence type="ECO:0000259" key="4">
    <source>
        <dbReference type="PROSITE" id="PS52002"/>
    </source>
</evidence>
<comment type="caution">
    <text evidence="5">The sequence shown here is derived from an EMBL/GenBank/DDBJ whole genome shotgun (WGS) entry which is preliminary data.</text>
</comment>
<evidence type="ECO:0000313" key="5">
    <source>
        <dbReference type="EMBL" id="KAH6820424.1"/>
    </source>
</evidence>
<dbReference type="InterPro" id="IPR025609">
    <property type="entry name" value="Lsm14-like_N"/>
</dbReference>
<feature type="short sequence motif" description="FFD box" evidence="1">
    <location>
        <begin position="461"/>
        <end position="476"/>
    </location>
</feature>